<dbReference type="AlphaFoldDB" id="A0A7S0SE09"/>
<dbReference type="Pfam" id="PF12796">
    <property type="entry name" value="Ank_2"/>
    <property type="match status" value="1"/>
</dbReference>
<evidence type="ECO:0000313" key="5">
    <source>
        <dbReference type="EMBL" id="CAD8702204.1"/>
    </source>
</evidence>
<keyword evidence="2 3" id="KW-0040">ANK repeat</keyword>
<protein>
    <submittedName>
        <fullName evidence="5">Uncharacterized protein</fullName>
    </submittedName>
</protein>
<feature type="region of interest" description="Disordered" evidence="4">
    <location>
        <begin position="1"/>
        <end position="34"/>
    </location>
</feature>
<feature type="repeat" description="ANK" evidence="3">
    <location>
        <begin position="236"/>
        <end position="268"/>
    </location>
</feature>
<evidence type="ECO:0000256" key="4">
    <source>
        <dbReference type="SAM" id="MobiDB-lite"/>
    </source>
</evidence>
<dbReference type="PROSITE" id="PS50088">
    <property type="entry name" value="ANK_REPEAT"/>
    <property type="match status" value="3"/>
</dbReference>
<accession>A0A7S0SE09</accession>
<organism evidence="5">
    <name type="scientific">Mantoniella antarctica</name>
    <dbReference type="NCBI Taxonomy" id="81844"/>
    <lineage>
        <taxon>Eukaryota</taxon>
        <taxon>Viridiplantae</taxon>
        <taxon>Chlorophyta</taxon>
        <taxon>Mamiellophyceae</taxon>
        <taxon>Mamiellales</taxon>
        <taxon>Mamiellaceae</taxon>
        <taxon>Mantoniella</taxon>
    </lineage>
</organism>
<feature type="repeat" description="ANK" evidence="3">
    <location>
        <begin position="302"/>
        <end position="334"/>
    </location>
</feature>
<dbReference type="SMART" id="SM00248">
    <property type="entry name" value="ANK"/>
    <property type="match status" value="5"/>
</dbReference>
<name>A0A7S0SE09_9CHLO</name>
<evidence type="ECO:0000256" key="1">
    <source>
        <dbReference type="ARBA" id="ARBA00022737"/>
    </source>
</evidence>
<evidence type="ECO:0000256" key="3">
    <source>
        <dbReference type="PROSITE-ProRule" id="PRU00023"/>
    </source>
</evidence>
<dbReference type="PANTHER" id="PTHR24171">
    <property type="entry name" value="ANKYRIN REPEAT DOMAIN-CONTAINING PROTEIN 39-RELATED"/>
    <property type="match status" value="1"/>
</dbReference>
<dbReference type="InterPro" id="IPR036770">
    <property type="entry name" value="Ankyrin_rpt-contain_sf"/>
</dbReference>
<proteinExistence type="predicted"/>
<gene>
    <name evidence="5" type="ORF">MANT1106_LOCUS4886</name>
</gene>
<dbReference type="EMBL" id="HBFC01008537">
    <property type="protein sequence ID" value="CAD8702204.1"/>
    <property type="molecule type" value="Transcribed_RNA"/>
</dbReference>
<evidence type="ECO:0000256" key="2">
    <source>
        <dbReference type="ARBA" id="ARBA00023043"/>
    </source>
</evidence>
<reference evidence="5" key="1">
    <citation type="submission" date="2021-01" db="EMBL/GenBank/DDBJ databases">
        <authorList>
            <person name="Corre E."/>
            <person name="Pelletier E."/>
            <person name="Niang G."/>
            <person name="Scheremetjew M."/>
            <person name="Finn R."/>
            <person name="Kale V."/>
            <person name="Holt S."/>
            <person name="Cochrane G."/>
            <person name="Meng A."/>
            <person name="Brown T."/>
            <person name="Cohen L."/>
        </authorList>
    </citation>
    <scope>NUCLEOTIDE SEQUENCE</scope>
    <source>
        <strain evidence="5">SL-175</strain>
    </source>
</reference>
<dbReference type="SUPFAM" id="SSF48403">
    <property type="entry name" value="Ankyrin repeat"/>
    <property type="match status" value="1"/>
</dbReference>
<dbReference type="InterPro" id="IPR002110">
    <property type="entry name" value="Ankyrin_rpt"/>
</dbReference>
<feature type="compositionally biased region" description="Basic and acidic residues" evidence="4">
    <location>
        <begin position="167"/>
        <end position="176"/>
    </location>
</feature>
<feature type="region of interest" description="Disordered" evidence="4">
    <location>
        <begin position="52"/>
        <end position="176"/>
    </location>
</feature>
<keyword evidence="1" id="KW-0677">Repeat</keyword>
<dbReference type="Gene3D" id="1.25.40.20">
    <property type="entry name" value="Ankyrin repeat-containing domain"/>
    <property type="match status" value="2"/>
</dbReference>
<feature type="repeat" description="ANK" evidence="3">
    <location>
        <begin position="335"/>
        <end position="367"/>
    </location>
</feature>
<dbReference type="PROSITE" id="PS50297">
    <property type="entry name" value="ANK_REP_REGION"/>
    <property type="match status" value="3"/>
</dbReference>
<feature type="compositionally biased region" description="Polar residues" evidence="4">
    <location>
        <begin position="96"/>
        <end position="106"/>
    </location>
</feature>
<dbReference type="PANTHER" id="PTHR24171:SF9">
    <property type="entry name" value="ANKYRIN REPEAT DOMAIN-CONTAINING PROTEIN 39"/>
    <property type="match status" value="1"/>
</dbReference>
<dbReference type="Pfam" id="PF00023">
    <property type="entry name" value="Ank"/>
    <property type="match status" value="1"/>
</dbReference>
<sequence length="405" mass="42458">MFGMGNGYEDISETPQGFRHPGSQSGNPLDLKELKSSLTSVAKSMAKKVGVDVGVTHAGPPGTQPQPKPETLPEHLRPPSTTWDQKPGRPGADASVSRTSFQNSASAKPGPGGVVARRNPNGEDPYDLGNPPSGKEAMNLGNKYAKSYSSANPPPRAGVPSLAANTRQEDKEKASFMDALGMDKEPTRKERKKKMQKISDDPGVLVAAASRGEVNEVRELLGAYEVPVDQCKEVGDGMTALMAAVAKGHLDVVKVLLKAGADTELPDAEGNRPIHVAASKGYGEVVHRLCKAKCDKQAAGTAGATALHLACRKGRDECVEVLVEAGASLEAVDARGSTPLHAAAAGGHEDVVEYLLGKDADPTARDGKGKTAKSVAAKKGYDDVAKMIKQAVKDKREEEGDSDSV</sequence>